<dbReference type="Pfam" id="PF00300">
    <property type="entry name" value="His_Phos_1"/>
    <property type="match status" value="1"/>
</dbReference>
<dbReference type="InterPro" id="IPR050275">
    <property type="entry name" value="PGM_Phosphatase"/>
</dbReference>
<dbReference type="CDD" id="cd07067">
    <property type="entry name" value="HP_PGM_like"/>
    <property type="match status" value="1"/>
</dbReference>
<dbReference type="OrthoDB" id="496981at2759"/>
<dbReference type="GO" id="GO:0016791">
    <property type="term" value="F:phosphatase activity"/>
    <property type="evidence" value="ECO:0007669"/>
    <property type="project" value="TreeGrafter"/>
</dbReference>
<dbReference type="SUPFAM" id="SSF53254">
    <property type="entry name" value="Phosphoglycerate mutase-like"/>
    <property type="match status" value="1"/>
</dbReference>
<dbReference type="EMBL" id="ML178829">
    <property type="protein sequence ID" value="TFL00356.1"/>
    <property type="molecule type" value="Genomic_DNA"/>
</dbReference>
<dbReference type="SMART" id="SM00855">
    <property type="entry name" value="PGAM"/>
    <property type="match status" value="1"/>
</dbReference>
<dbReference type="Proteomes" id="UP000305067">
    <property type="component" value="Unassembled WGS sequence"/>
</dbReference>
<organism evidence="2 3">
    <name type="scientific">Pterulicium gracile</name>
    <dbReference type="NCBI Taxonomy" id="1884261"/>
    <lineage>
        <taxon>Eukaryota</taxon>
        <taxon>Fungi</taxon>
        <taxon>Dikarya</taxon>
        <taxon>Basidiomycota</taxon>
        <taxon>Agaricomycotina</taxon>
        <taxon>Agaricomycetes</taxon>
        <taxon>Agaricomycetidae</taxon>
        <taxon>Agaricales</taxon>
        <taxon>Pleurotineae</taxon>
        <taxon>Pterulaceae</taxon>
        <taxon>Pterulicium</taxon>
    </lineage>
</organism>
<evidence type="ECO:0000256" key="1">
    <source>
        <dbReference type="SAM" id="MobiDB-lite"/>
    </source>
</evidence>
<keyword evidence="3" id="KW-1185">Reference proteome</keyword>
<dbReference type="Gene3D" id="3.40.50.1240">
    <property type="entry name" value="Phosphoglycerate mutase-like"/>
    <property type="match status" value="1"/>
</dbReference>
<gene>
    <name evidence="2" type="ORF">BDV98DRAFT_550234</name>
</gene>
<evidence type="ECO:0000313" key="3">
    <source>
        <dbReference type="Proteomes" id="UP000305067"/>
    </source>
</evidence>
<dbReference type="PANTHER" id="PTHR48100">
    <property type="entry name" value="BROAD-SPECIFICITY PHOSPHATASE YOR283W-RELATED"/>
    <property type="match status" value="1"/>
</dbReference>
<dbReference type="GO" id="GO:0005737">
    <property type="term" value="C:cytoplasm"/>
    <property type="evidence" value="ECO:0007669"/>
    <property type="project" value="TreeGrafter"/>
</dbReference>
<proteinExistence type="predicted"/>
<dbReference type="PANTHER" id="PTHR48100:SF1">
    <property type="entry name" value="HISTIDINE PHOSPHATASE FAMILY PROTEIN-RELATED"/>
    <property type="match status" value="1"/>
</dbReference>
<protein>
    <submittedName>
        <fullName evidence="2">Histidine phosphatase superfamily</fullName>
    </submittedName>
</protein>
<name>A0A5C3QE70_9AGAR</name>
<feature type="compositionally biased region" description="Polar residues" evidence="1">
    <location>
        <begin position="1"/>
        <end position="10"/>
    </location>
</feature>
<feature type="region of interest" description="Disordered" evidence="1">
    <location>
        <begin position="1"/>
        <end position="20"/>
    </location>
</feature>
<reference evidence="2 3" key="1">
    <citation type="journal article" date="2019" name="Nat. Ecol. Evol.">
        <title>Megaphylogeny resolves global patterns of mushroom evolution.</title>
        <authorList>
            <person name="Varga T."/>
            <person name="Krizsan K."/>
            <person name="Foldi C."/>
            <person name="Dima B."/>
            <person name="Sanchez-Garcia M."/>
            <person name="Sanchez-Ramirez S."/>
            <person name="Szollosi G.J."/>
            <person name="Szarkandi J.G."/>
            <person name="Papp V."/>
            <person name="Albert L."/>
            <person name="Andreopoulos W."/>
            <person name="Angelini C."/>
            <person name="Antonin V."/>
            <person name="Barry K.W."/>
            <person name="Bougher N.L."/>
            <person name="Buchanan P."/>
            <person name="Buyck B."/>
            <person name="Bense V."/>
            <person name="Catcheside P."/>
            <person name="Chovatia M."/>
            <person name="Cooper J."/>
            <person name="Damon W."/>
            <person name="Desjardin D."/>
            <person name="Finy P."/>
            <person name="Geml J."/>
            <person name="Haridas S."/>
            <person name="Hughes K."/>
            <person name="Justo A."/>
            <person name="Karasinski D."/>
            <person name="Kautmanova I."/>
            <person name="Kiss B."/>
            <person name="Kocsube S."/>
            <person name="Kotiranta H."/>
            <person name="LaButti K.M."/>
            <person name="Lechner B.E."/>
            <person name="Liimatainen K."/>
            <person name="Lipzen A."/>
            <person name="Lukacs Z."/>
            <person name="Mihaltcheva S."/>
            <person name="Morgado L.N."/>
            <person name="Niskanen T."/>
            <person name="Noordeloos M.E."/>
            <person name="Ohm R.A."/>
            <person name="Ortiz-Santana B."/>
            <person name="Ovrebo C."/>
            <person name="Racz N."/>
            <person name="Riley R."/>
            <person name="Savchenko A."/>
            <person name="Shiryaev A."/>
            <person name="Soop K."/>
            <person name="Spirin V."/>
            <person name="Szebenyi C."/>
            <person name="Tomsovsky M."/>
            <person name="Tulloss R.E."/>
            <person name="Uehling J."/>
            <person name="Grigoriev I.V."/>
            <person name="Vagvolgyi C."/>
            <person name="Papp T."/>
            <person name="Martin F.M."/>
            <person name="Miettinen O."/>
            <person name="Hibbett D.S."/>
            <person name="Nagy L.G."/>
        </authorList>
    </citation>
    <scope>NUCLEOTIDE SEQUENCE [LARGE SCALE GENOMIC DNA]</scope>
    <source>
        <strain evidence="2 3">CBS 309.79</strain>
    </source>
</reference>
<dbReference type="InterPro" id="IPR029033">
    <property type="entry name" value="His_PPase_superfam"/>
</dbReference>
<evidence type="ECO:0000313" key="2">
    <source>
        <dbReference type="EMBL" id="TFL00356.1"/>
    </source>
</evidence>
<dbReference type="AlphaFoldDB" id="A0A5C3QE70"/>
<accession>A0A5C3QE70</accession>
<dbReference type="InterPro" id="IPR013078">
    <property type="entry name" value="His_Pase_superF_clade-1"/>
</dbReference>
<sequence>MTSSEIRNNGNGQGAALDTPREDGLVTTEYKYTGVQDFFLQDSPSANPGAIGAVPSRFGLSPRFSAWSDFKKEVESYAGPGEIKVFWLCRHGQGFHNLAEAKYGTEAWDARWSLLNGDDELTWGPDPLLTNLGKTQAMDLRQGWVTELAQDVPFPERSFCSPLTRALETHDIVFGEQLKKRGKQTLVFENLREHYGEHTCDKRQTLTYLRTSIPEKFPRSGFTFDEGMTEEDELWKPDSREPDEELTARAARAIEQVWQSAEGLKYVSITAHNGFINGILRAIGRTRYILPTGGILPVVIRCV</sequence>